<dbReference type="AlphaFoldDB" id="A0A511N4L6"/>
<sequence length="151" mass="17126">MYQEVRPAQAMPAAGSDPVVLTVQSMKGETTFTQAQLESLRIIEYRTARPDDASHPHTYQGVMIADLMDHLKLTPKKLYMVATNDYSTFINAQDVLDYPVMIAFKGDGQPLTIEDKGPLLVVFPSHAYPDRFNVLEYGSKWVWFLKSIRVE</sequence>
<feature type="domain" description="Oxidoreductase molybdopterin-binding" evidence="1">
    <location>
        <begin position="53"/>
        <end position="126"/>
    </location>
</feature>
<accession>A0A511N4L6</accession>
<dbReference type="Pfam" id="PF00174">
    <property type="entry name" value="Oxidored_molyb"/>
    <property type="match status" value="1"/>
</dbReference>
<keyword evidence="3" id="KW-1185">Reference proteome</keyword>
<name>A0A511N4L6_DEIC1</name>
<evidence type="ECO:0000259" key="1">
    <source>
        <dbReference type="Pfam" id="PF00174"/>
    </source>
</evidence>
<protein>
    <recommendedName>
        <fullName evidence="1">Oxidoreductase molybdopterin-binding domain-containing protein</fullName>
    </recommendedName>
</protein>
<dbReference type="Proteomes" id="UP000321306">
    <property type="component" value="Unassembled WGS sequence"/>
</dbReference>
<evidence type="ECO:0000313" key="2">
    <source>
        <dbReference type="EMBL" id="GEM47775.1"/>
    </source>
</evidence>
<proteinExistence type="predicted"/>
<dbReference type="Gene3D" id="3.90.420.10">
    <property type="entry name" value="Oxidoreductase, molybdopterin-binding domain"/>
    <property type="match status" value="1"/>
</dbReference>
<dbReference type="SUPFAM" id="SSF56524">
    <property type="entry name" value="Oxidoreductase molybdopterin-binding domain"/>
    <property type="match status" value="1"/>
</dbReference>
<dbReference type="InterPro" id="IPR036374">
    <property type="entry name" value="OxRdtase_Mopterin-bd_sf"/>
</dbReference>
<gene>
    <name evidence="2" type="ORF">DC3_34100</name>
</gene>
<dbReference type="InterPro" id="IPR000572">
    <property type="entry name" value="OxRdtase_Mopterin-bd_dom"/>
</dbReference>
<organism evidence="2 3">
    <name type="scientific">Deinococcus cellulosilyticus (strain DSM 18568 / NBRC 106333 / KACC 11606 / 5516J-15)</name>
    <dbReference type="NCBI Taxonomy" id="1223518"/>
    <lineage>
        <taxon>Bacteria</taxon>
        <taxon>Thermotogati</taxon>
        <taxon>Deinococcota</taxon>
        <taxon>Deinococci</taxon>
        <taxon>Deinococcales</taxon>
        <taxon>Deinococcaceae</taxon>
        <taxon>Deinococcus</taxon>
    </lineage>
</organism>
<evidence type="ECO:0000313" key="3">
    <source>
        <dbReference type="Proteomes" id="UP000321306"/>
    </source>
</evidence>
<dbReference type="EMBL" id="BJXB01000015">
    <property type="protein sequence ID" value="GEM47775.1"/>
    <property type="molecule type" value="Genomic_DNA"/>
</dbReference>
<reference evidence="2 3" key="1">
    <citation type="submission" date="2019-07" db="EMBL/GenBank/DDBJ databases">
        <title>Whole genome shotgun sequence of Deinococcus cellulosilyticus NBRC 106333.</title>
        <authorList>
            <person name="Hosoyama A."/>
            <person name="Uohara A."/>
            <person name="Ohji S."/>
            <person name="Ichikawa N."/>
        </authorList>
    </citation>
    <scope>NUCLEOTIDE SEQUENCE [LARGE SCALE GENOMIC DNA]</scope>
    <source>
        <strain evidence="2 3">NBRC 106333</strain>
    </source>
</reference>
<comment type="caution">
    <text evidence="2">The sequence shown here is derived from an EMBL/GenBank/DDBJ whole genome shotgun (WGS) entry which is preliminary data.</text>
</comment>